<evidence type="ECO:0000256" key="3">
    <source>
        <dbReference type="ARBA" id="ARBA00022448"/>
    </source>
</evidence>
<dbReference type="PIRSF" id="PIRSF002741">
    <property type="entry name" value="MppA"/>
    <property type="match status" value="1"/>
</dbReference>
<dbReference type="InterPro" id="IPR030678">
    <property type="entry name" value="Peptide/Ni-bd"/>
</dbReference>
<dbReference type="InterPro" id="IPR000914">
    <property type="entry name" value="SBP_5_dom"/>
</dbReference>
<dbReference type="PANTHER" id="PTHR30290">
    <property type="entry name" value="PERIPLASMIC BINDING COMPONENT OF ABC TRANSPORTER"/>
    <property type="match status" value="1"/>
</dbReference>
<keyword evidence="3" id="KW-0813">Transport</keyword>
<dbReference type="RefSeq" id="WP_216876453.1">
    <property type="nucleotide sequence ID" value="NZ_JAERQM010000004.1"/>
</dbReference>
<dbReference type="Proteomes" id="UP000689967">
    <property type="component" value="Unassembled WGS sequence"/>
</dbReference>
<sequence length="535" mass="58866">MLQHARRRKGLGALRRIVAGLAAVPLGVGLAAAQTLTMGVGSPVSSIDPHYHLLRSNSEVSQMLFDTLLMTDAQAQLRPGLAESWRAMGEEGWEFRLREGIRFHDGTPFTADDVAFTLARIPTITGPGASFTTHVRPVSRVEVVDARTIRLYTRAPAPLLPVYLSQVPMLGRSLHADATTADFNSGRVAIGTGPFRFGSYTPGDRLQVARNEGYWGEKPEWASVNYRMISNDGARTAALLAGDVDFIDQIPTADLDRLRADSRFRVAETTSLRVMYITLDAERTPPVPQMAAADGGALARNPLADRRVRQALSLAIDRRMIVDRVMQKAALATGQFMPPGAFSHIDNHPVPAADPEAARRLLAEAGYPQGFQMTLAGSNDRYMNDSRVVQAIGQMWTRIGIRTTVEAQPYATFIGRATRREFPAALLTWGNSTGDASVLLNSVLRSRDRERGHGAANRTHYSNAEVDRLTGEAEREMDDAKRDRLLQQASLAAIDDVALVPLYLQNALWAMRRDLTYTARADERNEPAAVRRTTR</sequence>
<evidence type="ECO:0000256" key="4">
    <source>
        <dbReference type="ARBA" id="ARBA00022729"/>
    </source>
</evidence>
<gene>
    <name evidence="6" type="ORF">JJQ90_14090</name>
</gene>
<dbReference type="Pfam" id="PF00496">
    <property type="entry name" value="SBP_bac_5"/>
    <property type="match status" value="1"/>
</dbReference>
<evidence type="ECO:0000313" key="6">
    <source>
        <dbReference type="EMBL" id="MBU8544847.1"/>
    </source>
</evidence>
<evidence type="ECO:0000259" key="5">
    <source>
        <dbReference type="Pfam" id="PF00496"/>
    </source>
</evidence>
<protein>
    <submittedName>
        <fullName evidence="6">ABC transporter substrate-binding protein</fullName>
    </submittedName>
</protein>
<proteinExistence type="inferred from homology"/>
<dbReference type="EMBL" id="JAERQM010000004">
    <property type="protein sequence ID" value="MBU8544847.1"/>
    <property type="molecule type" value="Genomic_DNA"/>
</dbReference>
<reference evidence="6 7" key="1">
    <citation type="submission" date="2021-01" db="EMBL/GenBank/DDBJ databases">
        <title>Roseomonas sp. nov, a bacterium isolated from an oil production mixture in Yumen Oilfield.</title>
        <authorList>
            <person name="Wu D."/>
        </authorList>
    </citation>
    <scope>NUCLEOTIDE SEQUENCE [LARGE SCALE GENOMIC DNA]</scope>
    <source>
        <strain evidence="6 7">ROY-5-3</strain>
    </source>
</reference>
<accession>A0ABS6H818</accession>
<comment type="subcellular location">
    <subcellularLocation>
        <location evidence="1">Periplasm</location>
    </subcellularLocation>
</comment>
<keyword evidence="7" id="KW-1185">Reference proteome</keyword>
<comment type="similarity">
    <text evidence="2">Belongs to the bacterial solute-binding protein 5 family.</text>
</comment>
<evidence type="ECO:0000313" key="7">
    <source>
        <dbReference type="Proteomes" id="UP000689967"/>
    </source>
</evidence>
<evidence type="ECO:0000256" key="2">
    <source>
        <dbReference type="ARBA" id="ARBA00005695"/>
    </source>
</evidence>
<feature type="domain" description="Solute-binding protein family 5" evidence="5">
    <location>
        <begin position="77"/>
        <end position="447"/>
    </location>
</feature>
<organism evidence="6 7">
    <name type="scientific">Falsiroseomonas oleicola</name>
    <dbReference type="NCBI Taxonomy" id="2801474"/>
    <lineage>
        <taxon>Bacteria</taxon>
        <taxon>Pseudomonadati</taxon>
        <taxon>Pseudomonadota</taxon>
        <taxon>Alphaproteobacteria</taxon>
        <taxon>Acetobacterales</taxon>
        <taxon>Roseomonadaceae</taxon>
        <taxon>Falsiroseomonas</taxon>
    </lineage>
</organism>
<evidence type="ECO:0000256" key="1">
    <source>
        <dbReference type="ARBA" id="ARBA00004418"/>
    </source>
</evidence>
<dbReference type="InterPro" id="IPR039424">
    <property type="entry name" value="SBP_5"/>
</dbReference>
<keyword evidence="4" id="KW-0732">Signal</keyword>
<dbReference type="CDD" id="cd08498">
    <property type="entry name" value="PBP2_NikA_DppA_OppA_like_2"/>
    <property type="match status" value="1"/>
</dbReference>
<comment type="caution">
    <text evidence="6">The sequence shown here is derived from an EMBL/GenBank/DDBJ whole genome shotgun (WGS) entry which is preliminary data.</text>
</comment>
<dbReference type="PANTHER" id="PTHR30290:SF9">
    <property type="entry name" value="OLIGOPEPTIDE-BINDING PROTEIN APPA"/>
    <property type="match status" value="1"/>
</dbReference>
<name>A0ABS6H818_9PROT</name>